<proteinExistence type="predicted"/>
<accession>H8MKI2</accession>
<dbReference type="Proteomes" id="UP000007587">
    <property type="component" value="Chromosome"/>
</dbReference>
<dbReference type="AlphaFoldDB" id="H8MKI2"/>
<dbReference type="Pfam" id="PF12697">
    <property type="entry name" value="Abhydrolase_6"/>
    <property type="match status" value="1"/>
</dbReference>
<dbReference type="GO" id="GO:0016787">
    <property type="term" value="F:hydrolase activity"/>
    <property type="evidence" value="ECO:0007669"/>
    <property type="project" value="UniProtKB-KW"/>
</dbReference>
<feature type="domain" description="AB hydrolase-1" evidence="1">
    <location>
        <begin position="41"/>
        <end position="254"/>
    </location>
</feature>
<dbReference type="PANTHER" id="PTHR43194">
    <property type="entry name" value="HYDROLASE ALPHA/BETA FOLD FAMILY"/>
    <property type="match status" value="1"/>
</dbReference>
<reference evidence="3" key="2">
    <citation type="submission" date="2012-03" db="EMBL/GenBank/DDBJ databases">
        <title>Genome sequence of the fruiting myxobacterium Corallococcus coralloides DSM 2259.</title>
        <authorList>
            <person name="Huntley S."/>
            <person name="Zhang Y."/>
            <person name="Treuner-Lange A."/>
            <person name="Sensen C.W."/>
            <person name="Sogaard-Andersen L."/>
        </authorList>
    </citation>
    <scope>NUCLEOTIDE SEQUENCE [LARGE SCALE GENOMIC DNA]</scope>
    <source>
        <strain evidence="3">ATCC 25202 / DSM 2259 / NBRC 100086 / M2</strain>
    </source>
</reference>
<dbReference type="InterPro" id="IPR050228">
    <property type="entry name" value="Carboxylesterase_BioH"/>
</dbReference>
<gene>
    <name evidence="2" type="ordered locus">COCOR_03446</name>
</gene>
<dbReference type="InParanoid" id="H8MKI2"/>
<evidence type="ECO:0000259" key="1">
    <source>
        <dbReference type="Pfam" id="PF12697"/>
    </source>
</evidence>
<name>H8MKI2_CORCM</name>
<dbReference type="EMBL" id="CP003389">
    <property type="protein sequence ID" value="AFE05240.1"/>
    <property type="molecule type" value="Genomic_DNA"/>
</dbReference>
<dbReference type="Gene3D" id="3.40.50.1820">
    <property type="entry name" value="alpha/beta hydrolase"/>
    <property type="match status" value="1"/>
</dbReference>
<dbReference type="KEGG" id="ccx:COCOR_03446"/>
<organism evidence="2 3">
    <name type="scientific">Corallococcus coralloides (strain ATCC 25202 / DSM 2259 / NBRC 100086 / M2)</name>
    <name type="common">Myxococcus coralloides</name>
    <dbReference type="NCBI Taxonomy" id="1144275"/>
    <lineage>
        <taxon>Bacteria</taxon>
        <taxon>Pseudomonadati</taxon>
        <taxon>Myxococcota</taxon>
        <taxon>Myxococcia</taxon>
        <taxon>Myxococcales</taxon>
        <taxon>Cystobacterineae</taxon>
        <taxon>Myxococcaceae</taxon>
        <taxon>Corallococcus</taxon>
    </lineage>
</organism>
<keyword evidence="3" id="KW-1185">Reference proteome</keyword>
<evidence type="ECO:0000313" key="3">
    <source>
        <dbReference type="Proteomes" id="UP000007587"/>
    </source>
</evidence>
<dbReference type="PANTHER" id="PTHR43194:SF2">
    <property type="entry name" value="PEROXISOMAL MEMBRANE PROTEIN LPX1"/>
    <property type="match status" value="1"/>
</dbReference>
<dbReference type="eggNOG" id="COG0596">
    <property type="taxonomic scope" value="Bacteria"/>
</dbReference>
<protein>
    <submittedName>
        <fullName evidence="2">Alpha/beta hydrolase fold protein</fullName>
    </submittedName>
</protein>
<sequence>MKIHTVTSVDGTSIAFETTGKGPPLILVGGAFCDRTAPTSGTPLAALLAHRFTVFSYDRRGRGDSGDTPPHSLEREVEDLAALIMAAGGSAAVFGNSSGGLLALDAAARGLSIPKLVVYEPPVILDAGRARAFEALATQLDEAARENRRSEAVELYFTRVMQMPEPAVAQIRKAPMWAGLEHIAHTLSYDLLITARGPSRLEQMSAVRAATLVMDGGASPAWMREAIQTLAQAIPSARHRTLEGQTHAVDPKALARGLEEFLVNL</sequence>
<reference evidence="2 3" key="1">
    <citation type="journal article" date="2012" name="J. Bacteriol.">
        <title>Complete Genome Sequence of the Fruiting Myxobacterium Corallococcus coralloides DSM 2259.</title>
        <authorList>
            <person name="Huntley S."/>
            <person name="Zhang Y."/>
            <person name="Treuner-Lange A."/>
            <person name="Kneip S."/>
            <person name="Sensen C.W."/>
            <person name="Sogaard-Andersen L."/>
        </authorList>
    </citation>
    <scope>NUCLEOTIDE SEQUENCE [LARGE SCALE GENOMIC DNA]</scope>
    <source>
        <strain evidence="3">ATCC 25202 / DSM 2259 / NBRC 100086 / M2</strain>
    </source>
</reference>
<dbReference type="SUPFAM" id="SSF53474">
    <property type="entry name" value="alpha/beta-Hydrolases"/>
    <property type="match status" value="1"/>
</dbReference>
<keyword evidence="2" id="KW-0378">Hydrolase</keyword>
<dbReference type="OrthoDB" id="63519at2"/>
<dbReference type="STRING" id="1144275.COCOR_03446"/>
<dbReference type="InterPro" id="IPR000073">
    <property type="entry name" value="AB_hydrolase_1"/>
</dbReference>
<dbReference type="HOGENOM" id="CLU_020336_43_3_7"/>
<dbReference type="InterPro" id="IPR029058">
    <property type="entry name" value="AB_hydrolase_fold"/>
</dbReference>
<dbReference type="FunCoup" id="H8MKI2">
    <property type="interactions" value="2"/>
</dbReference>
<dbReference type="RefSeq" id="WP_014396260.1">
    <property type="nucleotide sequence ID" value="NC_017030.1"/>
</dbReference>
<evidence type="ECO:0000313" key="2">
    <source>
        <dbReference type="EMBL" id="AFE05240.1"/>
    </source>
</evidence>